<accession>A0A8J4WDJ1</accession>
<evidence type="ECO:0000313" key="2">
    <source>
        <dbReference type="EMBL" id="KAF5395558.1"/>
    </source>
</evidence>
<sequence length="134" mass="14998">EATPASTDSNLPKEHIQNRKRFADFSGSLETRITGSMNIIRTVSERAFHDELATAHSENVMLSTEIERLTAEVTVLRGYQCAFFALRSFVAPELWEQFCSEFFQSSAPPLGTHPVESTSVLQTSQPDSPQHPDR</sequence>
<protein>
    <submittedName>
        <fullName evidence="2">Uncharacterized protein</fullName>
    </submittedName>
</protein>
<reference evidence="2" key="1">
    <citation type="submission" date="2019-05" db="EMBL/GenBank/DDBJ databases">
        <title>Annotation for the trematode Paragonimus heterotremus.</title>
        <authorList>
            <person name="Choi Y.-J."/>
        </authorList>
    </citation>
    <scope>NUCLEOTIDE SEQUENCE</scope>
    <source>
        <strain evidence="2">LC</strain>
    </source>
</reference>
<evidence type="ECO:0000313" key="3">
    <source>
        <dbReference type="Proteomes" id="UP000748531"/>
    </source>
</evidence>
<proteinExistence type="predicted"/>
<comment type="caution">
    <text evidence="2">The sequence shown here is derived from an EMBL/GenBank/DDBJ whole genome shotgun (WGS) entry which is preliminary data.</text>
</comment>
<dbReference type="OrthoDB" id="6241320at2759"/>
<feature type="region of interest" description="Disordered" evidence="1">
    <location>
        <begin position="113"/>
        <end position="134"/>
    </location>
</feature>
<gene>
    <name evidence="2" type="ORF">PHET_11814</name>
</gene>
<dbReference type="EMBL" id="LUCH01011751">
    <property type="protein sequence ID" value="KAF5395558.1"/>
    <property type="molecule type" value="Genomic_DNA"/>
</dbReference>
<keyword evidence="3" id="KW-1185">Reference proteome</keyword>
<evidence type="ECO:0000256" key="1">
    <source>
        <dbReference type="SAM" id="MobiDB-lite"/>
    </source>
</evidence>
<feature type="non-terminal residue" evidence="2">
    <location>
        <position position="1"/>
    </location>
</feature>
<name>A0A8J4WDJ1_9TREM</name>
<dbReference type="AlphaFoldDB" id="A0A8J4WDJ1"/>
<dbReference type="Proteomes" id="UP000748531">
    <property type="component" value="Unassembled WGS sequence"/>
</dbReference>
<organism evidence="2 3">
    <name type="scientific">Paragonimus heterotremus</name>
    <dbReference type="NCBI Taxonomy" id="100268"/>
    <lineage>
        <taxon>Eukaryota</taxon>
        <taxon>Metazoa</taxon>
        <taxon>Spiralia</taxon>
        <taxon>Lophotrochozoa</taxon>
        <taxon>Platyhelminthes</taxon>
        <taxon>Trematoda</taxon>
        <taxon>Digenea</taxon>
        <taxon>Plagiorchiida</taxon>
        <taxon>Troglotremata</taxon>
        <taxon>Troglotrematidae</taxon>
        <taxon>Paragonimus</taxon>
    </lineage>
</organism>
<feature type="compositionally biased region" description="Polar residues" evidence="1">
    <location>
        <begin position="115"/>
        <end position="128"/>
    </location>
</feature>